<evidence type="ECO:0000256" key="1">
    <source>
        <dbReference type="SAM" id="Coils"/>
    </source>
</evidence>
<evidence type="ECO:0000313" key="4">
    <source>
        <dbReference type="RefSeq" id="XP_028140648.1"/>
    </source>
</evidence>
<accession>A0A6P7G703</accession>
<sequence length="147" mass="17387">MNTLENLLNETKNIESLNKSAVSKLNNLINNLKTQKQKQNEYEVQIDQFKQGNEFYQAQVKKLSGRLKSKKKIYTQFDLARNVFKRLIEQYEEILKPQDMFDVINNEKSVNKEQHNLANEIQHRHMNINKSLQEITVCLKTMTTTLE</sequence>
<dbReference type="RefSeq" id="XP_028140648.1">
    <property type="nucleotide sequence ID" value="XM_028284847.1"/>
</dbReference>
<dbReference type="OrthoDB" id="10597422at2759"/>
<dbReference type="GeneID" id="114334754"/>
<reference evidence="2" key="2">
    <citation type="submission" date="2025-05" db="UniProtKB">
        <authorList>
            <consortium name="EnsemblMetazoa"/>
        </authorList>
    </citation>
    <scope>IDENTIFICATION</scope>
</reference>
<dbReference type="InParanoid" id="A0A6P7G703"/>
<dbReference type="AlphaFoldDB" id="A0A6P7G703"/>
<evidence type="ECO:0000313" key="3">
    <source>
        <dbReference type="Proteomes" id="UP001652700"/>
    </source>
</evidence>
<proteinExistence type="predicted"/>
<name>A0A6P7G703_DIAVI</name>
<evidence type="ECO:0000313" key="2">
    <source>
        <dbReference type="EnsemblMetazoa" id="XP_028140648.1"/>
    </source>
</evidence>
<organism evidence="4">
    <name type="scientific">Diabrotica virgifera virgifera</name>
    <name type="common">western corn rootworm</name>
    <dbReference type="NCBI Taxonomy" id="50390"/>
    <lineage>
        <taxon>Eukaryota</taxon>
        <taxon>Metazoa</taxon>
        <taxon>Ecdysozoa</taxon>
        <taxon>Arthropoda</taxon>
        <taxon>Hexapoda</taxon>
        <taxon>Insecta</taxon>
        <taxon>Pterygota</taxon>
        <taxon>Neoptera</taxon>
        <taxon>Endopterygota</taxon>
        <taxon>Coleoptera</taxon>
        <taxon>Polyphaga</taxon>
        <taxon>Cucujiformia</taxon>
        <taxon>Chrysomeloidea</taxon>
        <taxon>Chrysomelidae</taxon>
        <taxon>Galerucinae</taxon>
        <taxon>Diabroticina</taxon>
        <taxon>Diabroticites</taxon>
        <taxon>Diabrotica</taxon>
    </lineage>
</organism>
<protein>
    <submittedName>
        <fullName evidence="4">Uncharacterized protein LOC114334754</fullName>
    </submittedName>
</protein>
<dbReference type="Proteomes" id="UP001652700">
    <property type="component" value="Unplaced"/>
</dbReference>
<keyword evidence="1" id="KW-0175">Coiled coil</keyword>
<reference evidence="4" key="1">
    <citation type="submission" date="2025-04" db="UniProtKB">
        <authorList>
            <consortium name="RefSeq"/>
        </authorList>
    </citation>
    <scope>IDENTIFICATION</scope>
    <source>
        <tissue evidence="4">Whole insect</tissue>
    </source>
</reference>
<feature type="coiled-coil region" evidence="1">
    <location>
        <begin position="18"/>
        <end position="45"/>
    </location>
</feature>
<gene>
    <name evidence="4" type="primary">LOC114334754</name>
</gene>
<dbReference type="KEGG" id="dvv:114334754"/>
<dbReference type="EnsemblMetazoa" id="XM_028284847.2">
    <property type="protein sequence ID" value="XP_028140648.1"/>
    <property type="gene ID" value="LOC114334754"/>
</dbReference>
<keyword evidence="3" id="KW-1185">Reference proteome</keyword>